<keyword evidence="8" id="KW-0732">Signal</keyword>
<keyword evidence="2" id="KW-0813">Transport</keyword>
<dbReference type="SUPFAM" id="SSF81340">
    <property type="entry name" value="Clc chloride channel"/>
    <property type="match status" value="1"/>
</dbReference>
<evidence type="ECO:0000256" key="6">
    <source>
        <dbReference type="ARBA" id="ARBA00023136"/>
    </source>
</evidence>
<organism evidence="9 10">
    <name type="scientific">Trypanosoma cruzi</name>
    <dbReference type="NCBI Taxonomy" id="5693"/>
    <lineage>
        <taxon>Eukaryota</taxon>
        <taxon>Discoba</taxon>
        <taxon>Euglenozoa</taxon>
        <taxon>Kinetoplastea</taxon>
        <taxon>Metakinetoplastina</taxon>
        <taxon>Trypanosomatida</taxon>
        <taxon>Trypanosomatidae</taxon>
        <taxon>Trypanosoma</taxon>
        <taxon>Schizotrypanum</taxon>
    </lineage>
</organism>
<keyword evidence="6" id="KW-0472">Membrane</keyword>
<protein>
    <submittedName>
        <fullName evidence="9">Putative CLC-type chloride channel</fullName>
    </submittedName>
</protein>
<name>A0A2V2UNV1_TRYCR</name>
<dbReference type="PANTHER" id="PTHR45711">
    <property type="entry name" value="CHLORIDE CHANNEL PROTEIN"/>
    <property type="match status" value="1"/>
</dbReference>
<dbReference type="GO" id="GO:0005769">
    <property type="term" value="C:early endosome"/>
    <property type="evidence" value="ECO:0007669"/>
    <property type="project" value="TreeGrafter"/>
</dbReference>
<dbReference type="InterPro" id="IPR046342">
    <property type="entry name" value="CBS_dom_sf"/>
</dbReference>
<dbReference type="VEuPathDB" id="TriTrypDB:TcCLB.504797.140"/>
<evidence type="ECO:0000256" key="8">
    <source>
        <dbReference type="SAM" id="SignalP"/>
    </source>
</evidence>
<gene>
    <name evidence="9" type="ORF">C4B63_144g3</name>
</gene>
<dbReference type="InterPro" id="IPR014743">
    <property type="entry name" value="Cl-channel_core"/>
</dbReference>
<keyword evidence="4" id="KW-1133">Transmembrane helix</keyword>
<dbReference type="GO" id="GO:0005794">
    <property type="term" value="C:Golgi apparatus"/>
    <property type="evidence" value="ECO:0007669"/>
    <property type="project" value="TreeGrafter"/>
</dbReference>
<dbReference type="Gene3D" id="3.10.580.20">
    <property type="match status" value="1"/>
</dbReference>
<evidence type="ECO:0000256" key="7">
    <source>
        <dbReference type="ARBA" id="ARBA00023214"/>
    </source>
</evidence>
<evidence type="ECO:0000256" key="5">
    <source>
        <dbReference type="ARBA" id="ARBA00023065"/>
    </source>
</evidence>
<comment type="subcellular location">
    <subcellularLocation>
        <location evidence="1">Membrane</location>
        <topology evidence="1">Multi-pass membrane protein</topology>
    </subcellularLocation>
</comment>
<dbReference type="InterPro" id="IPR001807">
    <property type="entry name" value="ClC"/>
</dbReference>
<evidence type="ECO:0000256" key="2">
    <source>
        <dbReference type="ARBA" id="ARBA00022448"/>
    </source>
</evidence>
<sequence>MTICLAIIMFELTGSLDYLVPVIIGILCAKAAAEAVGVEGTYELGIAENNLPFLDPKKECHVDAVAEDVYAQRQFTVLTAYGFTVGQLNQLLQEMDVSGFPVVNTLSDMTLMGYAPTKNIVRAIQVAAAKDSRVHFDTAVRFSAAPSTNLREGQLEIDIPPLWRAPCCKWEPECPVSRMLYFFKSLGVRHIMVCRRSRFVGYISKKDFVKFLA</sequence>
<dbReference type="VEuPathDB" id="TriTrypDB:TcCL_NonESM02145"/>
<dbReference type="PRINTS" id="PR00762">
    <property type="entry name" value="CLCHANNEL"/>
</dbReference>
<dbReference type="PANTHER" id="PTHR45711:SF6">
    <property type="entry name" value="CHLORIDE CHANNEL PROTEIN"/>
    <property type="match status" value="1"/>
</dbReference>
<reference evidence="9 10" key="1">
    <citation type="journal article" date="2018" name="Microb. Genom.">
        <title>Expanding an expanded genome: long-read sequencing of Trypanosoma cruzi.</title>
        <authorList>
            <person name="Berna L."/>
            <person name="Rodriguez M."/>
            <person name="Chiribao M.L."/>
            <person name="Parodi-Talice A."/>
            <person name="Pita S."/>
            <person name="Rijo G."/>
            <person name="Alvarez-Valin F."/>
            <person name="Robello C."/>
        </authorList>
    </citation>
    <scope>NUCLEOTIDE SEQUENCE [LARGE SCALE GENOMIC DNA]</scope>
    <source>
        <strain evidence="9 10">Dm28c</strain>
    </source>
</reference>
<comment type="caution">
    <text evidence="9">The sequence shown here is derived from an EMBL/GenBank/DDBJ whole genome shotgun (WGS) entry which is preliminary data.</text>
</comment>
<evidence type="ECO:0000256" key="1">
    <source>
        <dbReference type="ARBA" id="ARBA00004141"/>
    </source>
</evidence>
<evidence type="ECO:0000256" key="3">
    <source>
        <dbReference type="ARBA" id="ARBA00022692"/>
    </source>
</evidence>
<dbReference type="VEuPathDB" id="TriTrypDB:C3747_34g75"/>
<dbReference type="VEuPathDB" id="TriTrypDB:ECC02_006625"/>
<dbReference type="VEuPathDB" id="TriTrypDB:TcBrA4_0095740"/>
<accession>A0A2V2UNV1</accession>
<dbReference type="VEuPathDB" id="TriTrypDB:TcYC6_0084760"/>
<dbReference type="Gene3D" id="1.10.3080.10">
    <property type="entry name" value="Clc chloride channel"/>
    <property type="match status" value="1"/>
</dbReference>
<feature type="signal peptide" evidence="8">
    <location>
        <begin position="1"/>
        <end position="15"/>
    </location>
</feature>
<dbReference type="EMBL" id="PRFA01000144">
    <property type="protein sequence ID" value="PWU85769.1"/>
    <property type="molecule type" value="Genomic_DNA"/>
</dbReference>
<dbReference type="AlphaFoldDB" id="A0A2V2UNV1"/>
<dbReference type="VEuPathDB" id="TriTrypDB:TCSYLVIO_003466"/>
<dbReference type="GO" id="GO:0005247">
    <property type="term" value="F:voltage-gated chloride channel activity"/>
    <property type="evidence" value="ECO:0007669"/>
    <property type="project" value="TreeGrafter"/>
</dbReference>
<proteinExistence type="predicted"/>
<dbReference type="VEuPathDB" id="TriTrypDB:TCDM_09428"/>
<evidence type="ECO:0000313" key="9">
    <source>
        <dbReference type="EMBL" id="PWU85769.1"/>
    </source>
</evidence>
<dbReference type="SUPFAM" id="SSF54631">
    <property type="entry name" value="CBS-domain pair"/>
    <property type="match status" value="1"/>
</dbReference>
<evidence type="ECO:0000313" key="10">
    <source>
        <dbReference type="Proteomes" id="UP000246121"/>
    </source>
</evidence>
<dbReference type="VEuPathDB" id="TriTrypDB:C4B63_144g3"/>
<keyword evidence="7" id="KW-0868">Chloride</keyword>
<evidence type="ECO:0000256" key="4">
    <source>
        <dbReference type="ARBA" id="ARBA00022989"/>
    </source>
</evidence>
<keyword evidence="5" id="KW-0406">Ion transport</keyword>
<dbReference type="GO" id="GO:0005886">
    <property type="term" value="C:plasma membrane"/>
    <property type="evidence" value="ECO:0007669"/>
    <property type="project" value="TreeGrafter"/>
</dbReference>
<dbReference type="Proteomes" id="UP000246121">
    <property type="component" value="Unassembled WGS sequence"/>
</dbReference>
<feature type="chain" id="PRO_5015887437" evidence="8">
    <location>
        <begin position="16"/>
        <end position="213"/>
    </location>
</feature>
<dbReference type="VEuPathDB" id="TriTrypDB:Tc_MARK_3784"/>
<keyword evidence="3" id="KW-0812">Transmembrane</keyword>
<dbReference type="VEuPathDB" id="TriTrypDB:TcG_07827"/>
<dbReference type="VEuPathDB" id="TriTrypDB:BCY84_12031"/>